<feature type="compositionally biased region" description="Low complexity" evidence="1">
    <location>
        <begin position="32"/>
        <end position="50"/>
    </location>
</feature>
<dbReference type="EMBL" id="JH687847">
    <property type="protein sequence ID" value="EJD37096.1"/>
    <property type="molecule type" value="Genomic_DNA"/>
</dbReference>
<feature type="region of interest" description="Disordered" evidence="1">
    <location>
        <begin position="1"/>
        <end position="75"/>
    </location>
</feature>
<organism evidence="3 4">
    <name type="scientific">Auricularia subglabra (strain TFB-10046 / SS5)</name>
    <name type="common">White-rot fungus</name>
    <name type="synonym">Auricularia delicata (strain TFB10046)</name>
    <dbReference type="NCBI Taxonomy" id="717982"/>
    <lineage>
        <taxon>Eukaryota</taxon>
        <taxon>Fungi</taxon>
        <taxon>Dikarya</taxon>
        <taxon>Basidiomycota</taxon>
        <taxon>Agaricomycotina</taxon>
        <taxon>Agaricomycetes</taxon>
        <taxon>Auriculariales</taxon>
        <taxon>Auriculariaceae</taxon>
        <taxon>Auricularia</taxon>
    </lineage>
</organism>
<gene>
    <name evidence="3" type="ORF">AURDEDRAFT_116937</name>
</gene>
<dbReference type="AlphaFoldDB" id="J0CZL6"/>
<reference evidence="4" key="1">
    <citation type="journal article" date="2012" name="Science">
        <title>The Paleozoic origin of enzymatic lignin decomposition reconstructed from 31 fungal genomes.</title>
        <authorList>
            <person name="Floudas D."/>
            <person name="Binder M."/>
            <person name="Riley R."/>
            <person name="Barry K."/>
            <person name="Blanchette R.A."/>
            <person name="Henrissat B."/>
            <person name="Martinez A.T."/>
            <person name="Otillar R."/>
            <person name="Spatafora J.W."/>
            <person name="Yadav J.S."/>
            <person name="Aerts A."/>
            <person name="Benoit I."/>
            <person name="Boyd A."/>
            <person name="Carlson A."/>
            <person name="Copeland A."/>
            <person name="Coutinho P.M."/>
            <person name="de Vries R.P."/>
            <person name="Ferreira P."/>
            <person name="Findley K."/>
            <person name="Foster B."/>
            <person name="Gaskell J."/>
            <person name="Glotzer D."/>
            <person name="Gorecki P."/>
            <person name="Heitman J."/>
            <person name="Hesse C."/>
            <person name="Hori C."/>
            <person name="Igarashi K."/>
            <person name="Jurgens J.A."/>
            <person name="Kallen N."/>
            <person name="Kersten P."/>
            <person name="Kohler A."/>
            <person name="Kuees U."/>
            <person name="Kumar T.K.A."/>
            <person name="Kuo A."/>
            <person name="LaButti K."/>
            <person name="Larrondo L.F."/>
            <person name="Lindquist E."/>
            <person name="Ling A."/>
            <person name="Lombard V."/>
            <person name="Lucas S."/>
            <person name="Lundell T."/>
            <person name="Martin R."/>
            <person name="McLaughlin D.J."/>
            <person name="Morgenstern I."/>
            <person name="Morin E."/>
            <person name="Murat C."/>
            <person name="Nagy L.G."/>
            <person name="Nolan M."/>
            <person name="Ohm R.A."/>
            <person name="Patyshakuliyeva A."/>
            <person name="Rokas A."/>
            <person name="Ruiz-Duenas F.J."/>
            <person name="Sabat G."/>
            <person name="Salamov A."/>
            <person name="Samejima M."/>
            <person name="Schmutz J."/>
            <person name="Slot J.C."/>
            <person name="St John F."/>
            <person name="Stenlid J."/>
            <person name="Sun H."/>
            <person name="Sun S."/>
            <person name="Syed K."/>
            <person name="Tsang A."/>
            <person name="Wiebenga A."/>
            <person name="Young D."/>
            <person name="Pisabarro A."/>
            <person name="Eastwood D.C."/>
            <person name="Martin F."/>
            <person name="Cullen D."/>
            <person name="Grigoriev I.V."/>
            <person name="Hibbett D.S."/>
        </authorList>
    </citation>
    <scope>NUCLEOTIDE SEQUENCE [LARGE SCALE GENOMIC DNA]</scope>
    <source>
        <strain evidence="4">TFB10046</strain>
    </source>
</reference>
<dbReference type="Pfam" id="PF20415">
    <property type="entry name" value="DUF6699"/>
    <property type="match status" value="1"/>
</dbReference>
<evidence type="ECO:0000313" key="3">
    <source>
        <dbReference type="EMBL" id="EJD37096.1"/>
    </source>
</evidence>
<feature type="domain" description="DUF6699" evidence="2">
    <location>
        <begin position="141"/>
        <end position="276"/>
    </location>
</feature>
<sequence length="299" mass="32913">MLPQQKPVKKVHFDLPEYPGSSRTASSPTAQPHAIPSAPATSSAAQRVPSAPVPVPAARPQPPIIPSPAHDTSHLPLITTTVPDRQRAIAPATQPMGNVAPARPPPPVHAVAKVAQDKSVAIPSSHPTLNPLLRPHSDLMYNTIYDPSLAYATEGALPPWQQEQSVTKKPEIVRMNIVVDFPYALRDPVHMRPTGLFAVESPKQKSLQIGELLRGLHTWLHGAIEPHEWNRVTQAQRDVATRAFYARTARDTQDRQHGVRRIDWLGEHTFFGGLVPFEAPAEMWRLRLVPAAHAGPQRR</sequence>
<dbReference type="InParanoid" id="J0CZL6"/>
<evidence type="ECO:0000256" key="1">
    <source>
        <dbReference type="SAM" id="MobiDB-lite"/>
    </source>
</evidence>
<proteinExistence type="predicted"/>
<feature type="compositionally biased region" description="Pro residues" evidence="1">
    <location>
        <begin position="51"/>
        <end position="66"/>
    </location>
</feature>
<accession>J0CZL6</accession>
<dbReference type="Proteomes" id="UP000006514">
    <property type="component" value="Unassembled WGS sequence"/>
</dbReference>
<protein>
    <recommendedName>
        <fullName evidence="2">DUF6699 domain-containing protein</fullName>
    </recommendedName>
</protein>
<dbReference type="InterPro" id="IPR046522">
    <property type="entry name" value="DUF6699"/>
</dbReference>
<name>J0CZL6_AURST</name>
<dbReference type="OrthoDB" id="3352225at2759"/>
<evidence type="ECO:0000313" key="4">
    <source>
        <dbReference type="Proteomes" id="UP000006514"/>
    </source>
</evidence>
<feature type="compositionally biased region" description="Polar residues" evidence="1">
    <location>
        <begin position="21"/>
        <end position="30"/>
    </location>
</feature>
<keyword evidence="4" id="KW-1185">Reference proteome</keyword>
<evidence type="ECO:0000259" key="2">
    <source>
        <dbReference type="Pfam" id="PF20415"/>
    </source>
</evidence>
<dbReference type="KEGG" id="adl:AURDEDRAFT_116937"/>